<name>D7E8K1_METEZ</name>
<evidence type="ECO:0000313" key="2">
    <source>
        <dbReference type="Proteomes" id="UP000000391"/>
    </source>
</evidence>
<dbReference type="RefSeq" id="WP_013194111.1">
    <property type="nucleotide sequence ID" value="NC_014253.1"/>
</dbReference>
<organism evidence="1 2">
    <name type="scientific">Methanohalobium evestigatum (strain ATCC BAA-1072 / DSM 3721 / NBRC 107634 / OCM 161 / Z-7303)</name>
    <dbReference type="NCBI Taxonomy" id="644295"/>
    <lineage>
        <taxon>Archaea</taxon>
        <taxon>Methanobacteriati</taxon>
        <taxon>Methanobacteriota</taxon>
        <taxon>Stenosarchaea group</taxon>
        <taxon>Methanomicrobia</taxon>
        <taxon>Methanosarcinales</taxon>
        <taxon>Methanosarcinaceae</taxon>
        <taxon>Methanohalobium</taxon>
    </lineage>
</organism>
<reference evidence="1 2" key="1">
    <citation type="submission" date="2010-06" db="EMBL/GenBank/DDBJ databases">
        <title>Complete sequence chromosome of Methanohalobium evestigatum Z-7303.</title>
        <authorList>
            <consortium name="US DOE Joint Genome Institute"/>
            <person name="Lucas S."/>
            <person name="Copeland A."/>
            <person name="Lapidus A."/>
            <person name="Cheng J.-F."/>
            <person name="Bruce D."/>
            <person name="Goodwin L."/>
            <person name="Pitluck S."/>
            <person name="Saunders E."/>
            <person name="Detter J.C."/>
            <person name="Han C."/>
            <person name="Tapia R."/>
            <person name="Land M."/>
            <person name="Hauser L."/>
            <person name="Kyrpides N."/>
            <person name="Mikhailova N."/>
            <person name="Sieprawska-Lupa M."/>
            <person name="Whitman W.B."/>
            <person name="Anderson I."/>
            <person name="Woyke T."/>
        </authorList>
    </citation>
    <scope>NUCLEOTIDE SEQUENCE [LARGE SCALE GENOMIC DNA]</scope>
    <source>
        <strain evidence="2">ATCC BAA-1072 / DSM 3721 / NBRC 107634 / OCM 161 / Z-7303</strain>
    </source>
</reference>
<protein>
    <submittedName>
        <fullName evidence="1">Uncharacterized protein</fullName>
    </submittedName>
</protein>
<keyword evidence="2" id="KW-1185">Reference proteome</keyword>
<dbReference type="AlphaFoldDB" id="D7E8K1"/>
<gene>
    <name evidence="1" type="ordered locus">Metev_0637</name>
</gene>
<sequence>MVYLKNNTTIVFKSNYENFIKETGWNSNPERVKNNTVRKISDSEMNELGLFWDDWYQWLFVSIPEHKLPITSDGDNTILEVINEESGEPVDNFRHSEFDADVLPLRPEGYDFDYASTRDHESPNPTKYPITDIQLVCNDTVHGIPYYNRSDVLSISDITKWDELYIFTFWRNDPGL</sequence>
<dbReference type="STRING" id="644295.Metev_0637"/>
<evidence type="ECO:0000313" key="1">
    <source>
        <dbReference type="EMBL" id="ADI73543.1"/>
    </source>
</evidence>
<accession>D7E8K1</accession>
<dbReference type="Proteomes" id="UP000000391">
    <property type="component" value="Chromosome"/>
</dbReference>
<dbReference type="KEGG" id="mev:Metev_0637"/>
<dbReference type="HOGENOM" id="CLU_1521867_0_0_2"/>
<dbReference type="EMBL" id="CP002069">
    <property type="protein sequence ID" value="ADI73543.1"/>
    <property type="molecule type" value="Genomic_DNA"/>
</dbReference>
<proteinExistence type="predicted"/>
<dbReference type="GeneID" id="9346259"/>